<name>A0A1A8VN11_PLAOA</name>
<gene>
    <name evidence="1" type="ORF">POVCU1_006080</name>
</gene>
<evidence type="ECO:0000313" key="1">
    <source>
        <dbReference type="EMBL" id="SBS81734.1"/>
    </source>
</evidence>
<reference evidence="2" key="1">
    <citation type="submission" date="2016-05" db="EMBL/GenBank/DDBJ databases">
        <authorList>
            <person name="Naeem Raeece"/>
        </authorList>
    </citation>
    <scope>NUCLEOTIDE SEQUENCE [LARGE SCALE GENOMIC DNA]</scope>
</reference>
<dbReference type="Proteomes" id="UP000078546">
    <property type="component" value="Unassembled WGS sequence"/>
</dbReference>
<sequence length="1588" mass="187482">MTKSVKTLKTTSWFLIKDICNVSLTRSSTVWRGEDPAIATDPPSATFAPIRGRYSYIYIYIHTYIHSSCIDLMHMYRRLKPYVFYLTKCDIVKNKHSSKSTVVLKKCFHICKLYKCPYEEAEGVSKDKFPYCVVEREKIETNDHLVWINSSNESVIDSSNGQNDNENKVQVRIENILSKYKRRKINDVITDVLSVVHSNTTNKDIYINRRLLLPFYSILLRKKYYKRNIQNDVYSNCSMTIFDYIHYNVKTHLKKYKLQNIHVLLKCLSKYIHKNKPNDITNELICNIFRYSFFSHLNTFNAYNEKSRIWIDDKSRNVEKYFFLSSSSNGSFRKEEKKLRGGNTDKSLQNIYHNEDKRWGKKQHLAYLNSYVVFLSNHPIYVSDKILYSISMLAQKIIQIDVGPKIALSYLSASLNIFRKQKKEKHCFFINKKGNYYILYTILRQLKEGKKESHAGGMFKNDNNSNVQVKEEQSEDEKLVEEKENLGEISPSAFSFKETSPCEVSPNERRKRRRIRTDINAEEEFPTLWNYAHLMHIVNILKLKNFISPQFTLAEDAEECITNTMLNMFNLMNKYISRLKNKFALISQNEFNSFISIYIQISILLSELQNYKLFFPAFRLLSDAHDTIRVHHNNLNINMLIHLVKGIYHQVCTYWGLLSSRSCFEDWETSRYDPLPRGTFERDIPEKEVHNEMHNGMHTSLHNALHNSLRLVKDISNCLLFPGGEDKEEGEFRTNKLITVLHYMHKMYKLFPSDMNYNVLKGQICIYIREIEQTFHRKKFIVYLSNSHVLIFLNIYLHHNSQCLHFPLISICLNCLVENENRLYKEEMEMIMFFNAVYRLRKVRENRCKEWHSTTSFPCVTSSKGELLSYDIHDDYYRRGSAEHGYHGDHGDYVECPEEEKTFLFAGKNGKENSIEDVDECLKKFADRIMQILFFSSQKSAKKKKIHWLSEGNLLLSSKKGDKELEKLTMRKKEGGNLHRLLLPCPSNRNDDNSCGSFHLVGKFPLKVYFMAFEIIYPLCKQRETMKDKVIISFLNNLIISKRNNLTEENFFFIVSSLLSAKIFKHDAYKLYYDFVRANSQKIQIKYVILVAKRILLETFPMEGDSKWQHHFCNNTLGEHNCCDDVAIPNILQLLCEIVLLDINWLSNFRFFKEVLHIYFERYENYFPLWDQFNRFVFAYFSKISGCENRVSVNILIMLINCMANFYHTISKYYNQTRKKNSSFAVRKKQHVIANEEGNTDADYTRFDEELKNDQRSIPFIRTDICNEGAEDVRHLKKELRDWVQKLLHALYNNKMKGKTWDQIRLSSRDIIDIFISLRKVKCRDENFLNTLSTIYIYDIFTKKRFVKMEYQIQFFNTIVCLDYLKEVDIMFKDMNVYKRVGTQQEEVYVGQYNHTFQVHHILYTHFLNLPIGAIYLSNISTYLLNVLSLLNTMGTQLQYRICRKMIHLIHSLLKWYYPHDPNDPHTESNPLDRRNIFLLFLSLTLDGYPIHISSFPLASLKIFYNNFILCDFSTHTSEIHSSSMHRSISEYIISFLRTCPGEWEIHSEKRVHSFNVDMLLSGRVPGGSVEAPLAKSVSTFAQNTLRT</sequence>
<proteinExistence type="predicted"/>
<dbReference type="EMBL" id="FLQV01000114">
    <property type="protein sequence ID" value="SBS81734.1"/>
    <property type="molecule type" value="Genomic_DNA"/>
</dbReference>
<organism evidence="1 2">
    <name type="scientific">Plasmodium ovale curtisi</name>
    <dbReference type="NCBI Taxonomy" id="864141"/>
    <lineage>
        <taxon>Eukaryota</taxon>
        <taxon>Sar</taxon>
        <taxon>Alveolata</taxon>
        <taxon>Apicomplexa</taxon>
        <taxon>Aconoidasida</taxon>
        <taxon>Haemosporida</taxon>
        <taxon>Plasmodiidae</taxon>
        <taxon>Plasmodium</taxon>
        <taxon>Plasmodium (Plasmodium)</taxon>
    </lineage>
</organism>
<evidence type="ECO:0000313" key="2">
    <source>
        <dbReference type="Proteomes" id="UP000078546"/>
    </source>
</evidence>
<protein>
    <submittedName>
        <fullName evidence="1">Uncharacterized protein</fullName>
    </submittedName>
</protein>
<accession>A0A1A8VN11</accession>